<dbReference type="Proteomes" id="UP000248795">
    <property type="component" value="Unassembled WGS sequence"/>
</dbReference>
<accession>A0A2W2AS85</accession>
<evidence type="ECO:0000259" key="1">
    <source>
        <dbReference type="Pfam" id="PF13452"/>
    </source>
</evidence>
<dbReference type="PANTHER" id="PTHR28152:SF1">
    <property type="entry name" value="HYDROXYACYL-THIOESTER DEHYDRATASE TYPE 2, MITOCHONDRIAL"/>
    <property type="match status" value="1"/>
</dbReference>
<dbReference type="GO" id="GO:0019171">
    <property type="term" value="F:(3R)-hydroxyacyl-[acyl-carrier-protein] dehydratase activity"/>
    <property type="evidence" value="ECO:0007669"/>
    <property type="project" value="TreeGrafter"/>
</dbReference>
<name>A0A2W2AS85_9HYPH</name>
<comment type="caution">
    <text evidence="2">The sequence shown here is derived from an EMBL/GenBank/DDBJ whole genome shotgun (WGS) entry which is preliminary data.</text>
</comment>
<dbReference type="InterPro" id="IPR029069">
    <property type="entry name" value="HotDog_dom_sf"/>
</dbReference>
<dbReference type="Pfam" id="PF13452">
    <property type="entry name" value="FAS1_DH_region"/>
    <property type="match status" value="1"/>
</dbReference>
<gene>
    <name evidence="2" type="ORF">DK847_11875</name>
</gene>
<dbReference type="PANTHER" id="PTHR28152">
    <property type="entry name" value="HYDROXYACYL-THIOESTER DEHYDRATASE TYPE 2, MITOCHONDRIAL"/>
    <property type="match status" value="1"/>
</dbReference>
<organism evidence="2 3">
    <name type="scientific">Aestuariivirga litoralis</name>
    <dbReference type="NCBI Taxonomy" id="2650924"/>
    <lineage>
        <taxon>Bacteria</taxon>
        <taxon>Pseudomonadati</taxon>
        <taxon>Pseudomonadota</taxon>
        <taxon>Alphaproteobacteria</taxon>
        <taxon>Hyphomicrobiales</taxon>
        <taxon>Aestuariivirgaceae</taxon>
        <taxon>Aestuariivirga</taxon>
    </lineage>
</organism>
<sequence length="271" mass="29624">MEDFTDWIGRSATRIDTLTQRLFDKYHATMAPFLFEPGDRIAPPGLHFGLAPVTPEAEETGPDGAELKGLFLPPIAQPRRMWAGGSIETLRPLRHGALVIRTSTITRIEAKQGSSGAMHLVSVEHDIADGNGTAIRERQDLVFRDPPAGGVPPLGPPQKIAAEWQVDATPLLLFRFSAFTFNGHRIHYDLRHAQAEGYPDLLVHGPLQAALMLNLAADKLGYVPQRFDYRCLAPLFAGARFGVTWDSGTLRVLRSDGVTTAEGQVRARGTG</sequence>
<dbReference type="SUPFAM" id="SSF54637">
    <property type="entry name" value="Thioesterase/thiol ester dehydrase-isomerase"/>
    <property type="match status" value="1"/>
</dbReference>
<dbReference type="InterPro" id="IPR052741">
    <property type="entry name" value="Mitochondrial_HTD2"/>
</dbReference>
<evidence type="ECO:0000313" key="2">
    <source>
        <dbReference type="EMBL" id="PZF76502.1"/>
    </source>
</evidence>
<dbReference type="InterPro" id="IPR039569">
    <property type="entry name" value="FAS1-like_DH_region"/>
</dbReference>
<feature type="domain" description="FAS1-like dehydratase" evidence="1">
    <location>
        <begin position="41"/>
        <end position="137"/>
    </location>
</feature>
<reference evidence="3" key="1">
    <citation type="submission" date="2018-06" db="EMBL/GenBank/DDBJ databases">
        <title>Aestuariibacter litoralis strain KCTC 52945T.</title>
        <authorList>
            <person name="Li X."/>
            <person name="Salam N."/>
            <person name="Li J.-L."/>
            <person name="Chen Y.-M."/>
            <person name="Yang Z.-W."/>
            <person name="Zhang L.-Y."/>
            <person name="Han M.-X."/>
            <person name="Xiao M."/>
            <person name="Li W.-J."/>
        </authorList>
    </citation>
    <scope>NUCLEOTIDE SEQUENCE [LARGE SCALE GENOMIC DNA]</scope>
    <source>
        <strain evidence="3">KCTC 52945</strain>
    </source>
</reference>
<evidence type="ECO:0000313" key="3">
    <source>
        <dbReference type="Proteomes" id="UP000248795"/>
    </source>
</evidence>
<dbReference type="Gene3D" id="3.10.129.10">
    <property type="entry name" value="Hotdog Thioesterase"/>
    <property type="match status" value="2"/>
</dbReference>
<protein>
    <submittedName>
        <fullName evidence="2">Protein dehydratase</fullName>
    </submittedName>
</protein>
<keyword evidence="3" id="KW-1185">Reference proteome</keyword>
<proteinExistence type="predicted"/>
<dbReference type="EMBL" id="QKVK01000005">
    <property type="protein sequence ID" value="PZF76502.1"/>
    <property type="molecule type" value="Genomic_DNA"/>
</dbReference>
<dbReference type="RefSeq" id="WP_111198738.1">
    <property type="nucleotide sequence ID" value="NZ_QKVK01000005.1"/>
</dbReference>
<dbReference type="AlphaFoldDB" id="A0A2W2AS85"/>